<feature type="transmembrane region" description="Helical" evidence="1">
    <location>
        <begin position="12"/>
        <end position="33"/>
    </location>
</feature>
<dbReference type="EMBL" id="LDJJ01000010">
    <property type="protein sequence ID" value="KRG70735.1"/>
    <property type="molecule type" value="Genomic_DNA"/>
</dbReference>
<name>A0A0R0CLC6_9GAMM</name>
<dbReference type="AlphaFoldDB" id="A0A0R0CLC6"/>
<dbReference type="OrthoDB" id="6051127at2"/>
<protein>
    <recommendedName>
        <fullName evidence="4">SHOCT domain-containing protein</fullName>
    </recommendedName>
</protein>
<evidence type="ECO:0000313" key="3">
    <source>
        <dbReference type="Proteomes" id="UP000051863"/>
    </source>
</evidence>
<organism evidence="2 3">
    <name type="scientific">Stenotrophomonas terrae</name>
    <dbReference type="NCBI Taxonomy" id="405446"/>
    <lineage>
        <taxon>Bacteria</taxon>
        <taxon>Pseudomonadati</taxon>
        <taxon>Pseudomonadota</taxon>
        <taxon>Gammaproteobacteria</taxon>
        <taxon>Lysobacterales</taxon>
        <taxon>Lysobacteraceae</taxon>
        <taxon>Stenotrophomonas</taxon>
    </lineage>
</organism>
<dbReference type="PATRIC" id="fig|405446.3.peg.33"/>
<gene>
    <name evidence="2" type="ORF">ABB27_04040</name>
</gene>
<evidence type="ECO:0000313" key="2">
    <source>
        <dbReference type="EMBL" id="KRG70735.1"/>
    </source>
</evidence>
<keyword evidence="1" id="KW-0472">Membrane</keyword>
<dbReference type="RefSeq" id="WP_057626944.1">
    <property type="nucleotide sequence ID" value="NZ_LDJJ01000010.1"/>
</dbReference>
<keyword evidence="1" id="KW-0812">Transmembrane</keyword>
<sequence length="91" mass="9899">MNVPGLEGYNWAVWLIGVLVFAVVIGVFIAAIVRAGKRPPQLHSAAERLQREAGQGTDVQAKLRELDLRRQGGQISETDYEAMRAAVLAGK</sequence>
<reference evidence="2 3" key="1">
    <citation type="submission" date="2015-05" db="EMBL/GenBank/DDBJ databases">
        <title>Genome sequencing and analysis of members of genus Stenotrophomonas.</title>
        <authorList>
            <person name="Patil P.P."/>
            <person name="Midha S."/>
            <person name="Patil P.B."/>
        </authorList>
    </citation>
    <scope>NUCLEOTIDE SEQUENCE [LARGE SCALE GENOMIC DNA]</scope>
    <source>
        <strain evidence="2 3">DSM 18941</strain>
    </source>
</reference>
<keyword evidence="1" id="KW-1133">Transmembrane helix</keyword>
<evidence type="ECO:0008006" key="4">
    <source>
        <dbReference type="Google" id="ProtNLM"/>
    </source>
</evidence>
<dbReference type="Proteomes" id="UP000051863">
    <property type="component" value="Unassembled WGS sequence"/>
</dbReference>
<comment type="caution">
    <text evidence="2">The sequence shown here is derived from an EMBL/GenBank/DDBJ whole genome shotgun (WGS) entry which is preliminary data.</text>
</comment>
<evidence type="ECO:0000256" key="1">
    <source>
        <dbReference type="SAM" id="Phobius"/>
    </source>
</evidence>
<proteinExistence type="predicted"/>
<keyword evidence="3" id="KW-1185">Reference proteome</keyword>
<accession>A0A0R0CLC6</accession>